<dbReference type="InterPro" id="IPR029401">
    <property type="entry name" value="Nudix_N"/>
</dbReference>
<evidence type="ECO:0000313" key="2">
    <source>
        <dbReference type="EMBL" id="KIL99161.1"/>
    </source>
</evidence>
<organism evidence="2 3">
    <name type="scientific">Paramagnetospirillum magnetotacticum MS-1</name>
    <dbReference type="NCBI Taxonomy" id="272627"/>
    <lineage>
        <taxon>Bacteria</taxon>
        <taxon>Pseudomonadati</taxon>
        <taxon>Pseudomonadota</taxon>
        <taxon>Alphaproteobacteria</taxon>
        <taxon>Rhodospirillales</taxon>
        <taxon>Magnetospirillaceae</taxon>
        <taxon>Paramagnetospirillum</taxon>
    </lineage>
</organism>
<dbReference type="InterPro" id="IPR000086">
    <property type="entry name" value="NUDIX_hydrolase_dom"/>
</dbReference>
<gene>
    <name evidence="2" type="ORF">CCC_03379</name>
</gene>
<dbReference type="OrthoDB" id="9761969at2"/>
<dbReference type="STRING" id="272627.CCC_03379"/>
<dbReference type="PANTHER" id="PTHR43222">
    <property type="entry name" value="NUDIX HYDROLASE 23"/>
    <property type="match status" value="1"/>
</dbReference>
<dbReference type="SUPFAM" id="SSF55811">
    <property type="entry name" value="Nudix"/>
    <property type="match status" value="1"/>
</dbReference>
<feature type="domain" description="Nudix hydrolase" evidence="1">
    <location>
        <begin position="32"/>
        <end position="155"/>
    </location>
</feature>
<dbReference type="CDD" id="cd04511">
    <property type="entry name" value="NUDIX_Hydrolase"/>
    <property type="match status" value="1"/>
</dbReference>
<evidence type="ECO:0000259" key="1">
    <source>
        <dbReference type="PROSITE" id="PS51462"/>
    </source>
</evidence>
<dbReference type="Proteomes" id="UP000031971">
    <property type="component" value="Unassembled WGS sequence"/>
</dbReference>
<accession>A0A0C2V274</accession>
<dbReference type="EMBL" id="JXSL01000025">
    <property type="protein sequence ID" value="KIL99161.1"/>
    <property type="molecule type" value="Genomic_DNA"/>
</dbReference>
<dbReference type="AlphaFoldDB" id="A0A0C2V274"/>
<dbReference type="Pfam" id="PF14803">
    <property type="entry name" value="Zn_ribbon_Nudix"/>
    <property type="match status" value="1"/>
</dbReference>
<dbReference type="GO" id="GO:0003824">
    <property type="term" value="F:catalytic activity"/>
    <property type="evidence" value="ECO:0007669"/>
    <property type="project" value="UniProtKB-ARBA"/>
</dbReference>
<dbReference type="Gene3D" id="3.90.79.10">
    <property type="entry name" value="Nucleoside Triphosphate Pyrophosphohydrolase"/>
    <property type="match status" value="1"/>
</dbReference>
<proteinExistence type="predicted"/>
<dbReference type="Gene3D" id="2.20.70.10">
    <property type="match status" value="1"/>
</dbReference>
<reference evidence="2 3" key="1">
    <citation type="submission" date="2015-01" db="EMBL/GenBank/DDBJ databases">
        <title>Genome Sequence of Magnetospirillum magnetotacticum Strain MS-1.</title>
        <authorList>
            <person name="Marinov G.K."/>
            <person name="Smalley M.D."/>
            <person name="DeSalvo G."/>
        </authorList>
    </citation>
    <scope>NUCLEOTIDE SEQUENCE [LARGE SCALE GENOMIC DNA]</scope>
    <source>
        <strain evidence="2 3">MS-1</strain>
    </source>
</reference>
<evidence type="ECO:0000313" key="3">
    <source>
        <dbReference type="Proteomes" id="UP000031971"/>
    </source>
</evidence>
<sequence length="168" mass="18811">MKPSGPNLRAIPDGDDRERLFCGDCGFILYENPKIIVGAVCTWGEKYLMVKRAIEPRLGTWTMPIGYMELGETADQGALREVWEEARAVAEVDGLLAVFSFPQISQVHMIYRARMTGPDFAAGPESLEAGLFTWDEIPWDHLAYPNVRMALEYERQVKGQTGFAPIGL</sequence>
<dbReference type="PANTHER" id="PTHR43222:SF2">
    <property type="entry name" value="NUDIX HYDROLASE 23, CHLOROPLASTIC"/>
    <property type="match status" value="1"/>
</dbReference>
<dbReference type="Pfam" id="PF00293">
    <property type="entry name" value="NUDIX"/>
    <property type="match status" value="1"/>
</dbReference>
<dbReference type="InterPro" id="IPR015797">
    <property type="entry name" value="NUDIX_hydrolase-like_dom_sf"/>
</dbReference>
<dbReference type="RefSeq" id="WP_009868818.1">
    <property type="nucleotide sequence ID" value="NZ_JXSL01000025.1"/>
</dbReference>
<dbReference type="PROSITE" id="PS51462">
    <property type="entry name" value="NUDIX"/>
    <property type="match status" value="1"/>
</dbReference>
<comment type="caution">
    <text evidence="2">The sequence shown here is derived from an EMBL/GenBank/DDBJ whole genome shotgun (WGS) entry which is preliminary data.</text>
</comment>
<protein>
    <submittedName>
        <fullName evidence="2">MutT/nudix family protein</fullName>
    </submittedName>
</protein>
<name>A0A0C2V274_PARME</name>
<keyword evidence="3" id="KW-1185">Reference proteome</keyword>